<name>S3DY00_GLAL2</name>
<dbReference type="InterPro" id="IPR053008">
    <property type="entry name" value="Phomopsin_biosynth_assoc"/>
</dbReference>
<dbReference type="EMBL" id="KE145362">
    <property type="protein sequence ID" value="EPE31228.1"/>
    <property type="molecule type" value="Genomic_DNA"/>
</dbReference>
<dbReference type="KEGG" id="glz:GLAREA_12531"/>
<protein>
    <submittedName>
        <fullName evidence="2">Uncharacterized protein</fullName>
    </submittedName>
</protein>
<keyword evidence="1" id="KW-1133">Transmembrane helix</keyword>
<evidence type="ECO:0000313" key="2">
    <source>
        <dbReference type="EMBL" id="EPE31228.1"/>
    </source>
</evidence>
<dbReference type="PANTHER" id="PTHR35896:SF3">
    <property type="entry name" value="MAJOR FACILITATOR SUPERFAMILY TRANSPORTER"/>
    <property type="match status" value="1"/>
</dbReference>
<dbReference type="Proteomes" id="UP000016922">
    <property type="component" value="Unassembled WGS sequence"/>
</dbReference>
<organism evidence="2 3">
    <name type="scientific">Glarea lozoyensis (strain ATCC 20868 / MF5171)</name>
    <dbReference type="NCBI Taxonomy" id="1116229"/>
    <lineage>
        <taxon>Eukaryota</taxon>
        <taxon>Fungi</taxon>
        <taxon>Dikarya</taxon>
        <taxon>Ascomycota</taxon>
        <taxon>Pezizomycotina</taxon>
        <taxon>Leotiomycetes</taxon>
        <taxon>Helotiales</taxon>
        <taxon>Helotiaceae</taxon>
        <taxon>Glarea</taxon>
    </lineage>
</organism>
<keyword evidence="1" id="KW-0812">Transmembrane</keyword>
<reference evidence="2 3" key="1">
    <citation type="journal article" date="2013" name="BMC Genomics">
        <title>Genomics-driven discovery of the pneumocandin biosynthetic gene cluster in the fungus Glarea lozoyensis.</title>
        <authorList>
            <person name="Chen L."/>
            <person name="Yue Q."/>
            <person name="Zhang X."/>
            <person name="Xiang M."/>
            <person name="Wang C."/>
            <person name="Li S."/>
            <person name="Che Y."/>
            <person name="Ortiz-Lopez F.J."/>
            <person name="Bills G.F."/>
            <person name="Liu X."/>
            <person name="An Z."/>
        </authorList>
    </citation>
    <scope>NUCLEOTIDE SEQUENCE [LARGE SCALE GENOMIC DNA]</scope>
    <source>
        <strain evidence="3">ATCC 20868 / MF5171</strain>
    </source>
</reference>
<dbReference type="AlphaFoldDB" id="S3DY00"/>
<dbReference type="OrthoDB" id="3501153at2759"/>
<dbReference type="RefSeq" id="XP_008081503.1">
    <property type="nucleotide sequence ID" value="XM_008083312.1"/>
</dbReference>
<sequence>MNLDFDTLPPRDDSMEKLLSYHRRSLENEINGSFDDGVHRDDKQRVMRNQYQRALKTQRWMLYFAMAFVAVTIFYGLGFYTHIAILATSKTQPVNQTQAANWSFCGNSSVEARRNGCILDFISGAWVRPDCYDEELEKEFLEFSDWHWFADREAQHELSKELLRKTGGPSPIWVSNEYHRQHCKFTWRKLHRAIIRQTPIDSQVGRFTHTLHCSESLVRQGVDPVPIDSTFYSIFTYCDLPQNYNFSSTSVGG</sequence>
<evidence type="ECO:0000256" key="1">
    <source>
        <dbReference type="SAM" id="Phobius"/>
    </source>
</evidence>
<gene>
    <name evidence="2" type="ORF">GLAREA_12531</name>
</gene>
<accession>S3DY00</accession>
<dbReference type="PANTHER" id="PTHR35896">
    <property type="entry name" value="IG-LIKE DOMAIN-CONTAINING PROTEIN"/>
    <property type="match status" value="1"/>
</dbReference>
<dbReference type="HOGENOM" id="CLU_066042_4_1_1"/>
<feature type="transmembrane region" description="Helical" evidence="1">
    <location>
        <begin position="60"/>
        <end position="80"/>
    </location>
</feature>
<dbReference type="OMA" id="TDGGFHH"/>
<dbReference type="eggNOG" id="ENOG502S165">
    <property type="taxonomic scope" value="Eukaryota"/>
</dbReference>
<keyword evidence="1" id="KW-0472">Membrane</keyword>
<proteinExistence type="predicted"/>
<keyword evidence="3" id="KW-1185">Reference proteome</keyword>
<evidence type="ECO:0000313" key="3">
    <source>
        <dbReference type="Proteomes" id="UP000016922"/>
    </source>
</evidence>
<dbReference type="GeneID" id="19471571"/>